<dbReference type="AlphaFoldDB" id="A0A7U4P9Q0"/>
<gene>
    <name evidence="1" type="ORF">I6G56_20950</name>
</gene>
<protein>
    <submittedName>
        <fullName evidence="1">Uncharacterized protein</fullName>
    </submittedName>
</protein>
<dbReference type="KEGG" id="bhg:I6G56_20950"/>
<sequence>MSLTAERLYALLPAVYRLRDETRGKPLYALLAALAHEFAALEENLDQLYDDQFIETCADWVAPYIGDIVGYRPLHGVAPRIASPRAEVANTIRMRRRKGTALALETLARDVTAWPAHALECFERLATSQYMKHVRLDAPATPPVRDPGRMLRRDTAFDAVAHLAEMRRPESGAGRYNIPNVALFLWRLEPLPLTAVPLTPHPGDASKRKFRVNPLGADLRLFRQARTEADTDRLAGPLDVPDALRVRALALAARAGRLDDYGAGRSLLLSKPDGTPVPVAAIRIADLRDIVDSGGNVTGWNHEASLAAGTIGIDPERGRVLLGSAGDGPLAATFRYAQAREIGGGEYARAPDGGDLAAQRTASGGAALQPRLDAISAGGRLLVEDSLTYAQTPAFKVDPALAAGAPGHQVVVAAKSGARPLLAASGDIALAIGARGRLVLDGLVISGGALHLAAAPDDEPRELVLRDCTLVPGLALAPDGRAASPGAPSLVVEHPFATVTLERCIVGALRIVAGAQATITDSIVDAGAATHAAYAADAAGQPGGELRITDSTVLGTLHARLLSLASNCLFAGRVDAERRQEGCVRFSYVPRGSIAPRRYRCVPDDAHPDALPHFASLRYGEPAYMQLRRATDRAIREGADDGGEMGALHALFQPQRETNLRLRLDEYLRFGLHAGLFYVT</sequence>
<dbReference type="EMBL" id="CP065687">
    <property type="protein sequence ID" value="QPS46950.1"/>
    <property type="molecule type" value="Genomic_DNA"/>
</dbReference>
<proteinExistence type="predicted"/>
<organism evidence="1 2">
    <name type="scientific">Burkholderia humptydooensis</name>
    <dbReference type="NCBI Taxonomy" id="430531"/>
    <lineage>
        <taxon>Bacteria</taxon>
        <taxon>Pseudomonadati</taxon>
        <taxon>Pseudomonadota</taxon>
        <taxon>Betaproteobacteria</taxon>
        <taxon>Burkholderiales</taxon>
        <taxon>Burkholderiaceae</taxon>
        <taxon>Burkholderia</taxon>
        <taxon>pseudomallei group</taxon>
    </lineage>
</organism>
<accession>A0A7U4P9Q0</accession>
<dbReference type="Proteomes" id="UP000594943">
    <property type="component" value="Chromosome 2"/>
</dbReference>
<evidence type="ECO:0000313" key="1">
    <source>
        <dbReference type="EMBL" id="QPS46950.1"/>
    </source>
</evidence>
<evidence type="ECO:0000313" key="2">
    <source>
        <dbReference type="Proteomes" id="UP000594943"/>
    </source>
</evidence>
<reference evidence="1 2" key="1">
    <citation type="submission" date="2020-12" db="EMBL/GenBank/DDBJ databases">
        <title>FDA dAtabase for Regulatory Grade micrObial Sequences (FDA-ARGOS): Supporting development and validation of Infectious Disease Dx tests.</title>
        <authorList>
            <person name="Nelson B."/>
            <person name="Plummer A."/>
            <person name="Tallon L."/>
            <person name="Sadzewicz L."/>
            <person name="Zhao X."/>
            <person name="Boylan J."/>
            <person name="Ott S."/>
            <person name="Bowen H."/>
            <person name="Vavikolanu K."/>
            <person name="Mehta A."/>
            <person name="Aluvathingal J."/>
            <person name="Nadendla S."/>
            <person name="Myers T."/>
            <person name="Yan Y."/>
            <person name="Sichtig H."/>
        </authorList>
    </citation>
    <scope>NUCLEOTIDE SEQUENCE [LARGE SCALE GENOMIC DNA]</scope>
    <source>
        <strain evidence="1 2">FDAARGOS_899</strain>
    </source>
</reference>
<dbReference type="RefSeq" id="WP_006028790.1">
    <property type="nucleotide sequence ID" value="NZ_CP013382.1"/>
</dbReference>
<name>A0A7U4P9Q0_9BURK</name>
<accession>A0A7T2U768</accession>